<keyword evidence="2" id="KW-1185">Reference proteome</keyword>
<sequence length="195" mass="21466">MTLLTAWPCHERGGQHPDDLPEPVDDGVNTRRSASADPYIVVLADFGDDEAPSVPRSSSDASSKNNDRYLDYGPTFIYVITPPPHHAISLYVPHNVAMTLITAWPCHERGGQHPDDLPEPVDDGVNTRRSASADPYIVVLADFGDDEAPSVPRSSSDASSKNNDRYLDYGPTFIYEITPPPPTTQYHSMFPTMLQ</sequence>
<evidence type="ECO:0000313" key="2">
    <source>
        <dbReference type="Proteomes" id="UP001239111"/>
    </source>
</evidence>
<comment type="caution">
    <text evidence="1">The sequence shown here is derived from an EMBL/GenBank/DDBJ whole genome shotgun (WGS) entry which is preliminary data.</text>
</comment>
<evidence type="ECO:0000313" key="1">
    <source>
        <dbReference type="EMBL" id="KAJ8669147.1"/>
    </source>
</evidence>
<name>A0ACC2NFY1_9HYME</name>
<accession>A0ACC2NFY1</accession>
<dbReference type="Proteomes" id="UP001239111">
    <property type="component" value="Chromosome 3"/>
</dbReference>
<dbReference type="EMBL" id="CM056743">
    <property type="protein sequence ID" value="KAJ8669147.1"/>
    <property type="molecule type" value="Genomic_DNA"/>
</dbReference>
<reference evidence="1" key="1">
    <citation type="submission" date="2023-04" db="EMBL/GenBank/DDBJ databases">
        <title>A chromosome-level genome assembly of the parasitoid wasp Eretmocerus hayati.</title>
        <authorList>
            <person name="Zhong Y."/>
            <person name="Liu S."/>
            <person name="Liu Y."/>
        </authorList>
    </citation>
    <scope>NUCLEOTIDE SEQUENCE</scope>
    <source>
        <strain evidence="1">ZJU_SS_LIU_2023</strain>
    </source>
</reference>
<protein>
    <submittedName>
        <fullName evidence="1">Uncharacterized protein</fullName>
    </submittedName>
</protein>
<proteinExistence type="predicted"/>
<organism evidence="1 2">
    <name type="scientific">Eretmocerus hayati</name>
    <dbReference type="NCBI Taxonomy" id="131215"/>
    <lineage>
        <taxon>Eukaryota</taxon>
        <taxon>Metazoa</taxon>
        <taxon>Ecdysozoa</taxon>
        <taxon>Arthropoda</taxon>
        <taxon>Hexapoda</taxon>
        <taxon>Insecta</taxon>
        <taxon>Pterygota</taxon>
        <taxon>Neoptera</taxon>
        <taxon>Endopterygota</taxon>
        <taxon>Hymenoptera</taxon>
        <taxon>Apocrita</taxon>
        <taxon>Proctotrupomorpha</taxon>
        <taxon>Chalcidoidea</taxon>
        <taxon>Aphelinidae</taxon>
        <taxon>Aphelininae</taxon>
        <taxon>Eretmocerus</taxon>
    </lineage>
</organism>
<gene>
    <name evidence="1" type="ORF">QAD02_000406</name>
</gene>